<name>A0A080M029_9PROT</name>
<gene>
    <name evidence="1" type="ORF">AW09_004343</name>
</gene>
<accession>A0A080M029</accession>
<dbReference type="AlphaFoldDB" id="A0A080M029"/>
<protein>
    <submittedName>
        <fullName evidence="1">Uncharacterized protein</fullName>
    </submittedName>
</protein>
<proteinExistence type="predicted"/>
<reference evidence="1 2" key="1">
    <citation type="submission" date="2014-02" db="EMBL/GenBank/DDBJ databases">
        <title>Expanding our view of genomic diversity in Candidatus Accumulibacter clades.</title>
        <authorList>
            <person name="Skennerton C.T."/>
            <person name="Barr J.J."/>
            <person name="Slater F.R."/>
            <person name="Bond P.L."/>
            <person name="Tyson G.W."/>
        </authorList>
    </citation>
    <scope>NUCLEOTIDE SEQUENCE [LARGE SCALE GENOMIC DNA]</scope>
    <source>
        <strain evidence="2">BA-91</strain>
    </source>
</reference>
<evidence type="ECO:0000313" key="1">
    <source>
        <dbReference type="EMBL" id="KFB70559.1"/>
    </source>
</evidence>
<evidence type="ECO:0000313" key="2">
    <source>
        <dbReference type="Proteomes" id="UP000020077"/>
    </source>
</evidence>
<comment type="caution">
    <text evidence="1">The sequence shown here is derived from an EMBL/GenBank/DDBJ whole genome shotgun (WGS) entry which is preliminary data.</text>
</comment>
<dbReference type="EMBL" id="JDVG02000682">
    <property type="protein sequence ID" value="KFB70559.1"/>
    <property type="molecule type" value="Genomic_DNA"/>
</dbReference>
<sequence>MTMLRDWSGRLLLCCTGLVAAGEKVFARYALPRDVASVDIGVLLQRDRILKRRLEEQRTSP</sequence>
<dbReference type="Proteomes" id="UP000020077">
    <property type="component" value="Unassembled WGS sequence"/>
</dbReference>
<organism evidence="1 2">
    <name type="scientific">Candidatus Accumulibacter phosphatis</name>
    <dbReference type="NCBI Taxonomy" id="327160"/>
    <lineage>
        <taxon>Bacteria</taxon>
        <taxon>Pseudomonadati</taxon>
        <taxon>Pseudomonadota</taxon>
        <taxon>Betaproteobacteria</taxon>
        <taxon>Candidatus Accumulibacter</taxon>
    </lineage>
</organism>